<dbReference type="PROSITE" id="PS50106">
    <property type="entry name" value="PDZ"/>
    <property type="match status" value="1"/>
</dbReference>
<evidence type="ECO:0000259" key="1">
    <source>
        <dbReference type="PROSITE" id="PS50106"/>
    </source>
</evidence>
<name>A0A2W4ZEV9_9SPHN</name>
<dbReference type="InterPro" id="IPR036034">
    <property type="entry name" value="PDZ_sf"/>
</dbReference>
<evidence type="ECO:0000313" key="2">
    <source>
        <dbReference type="EMBL" id="PZO79182.1"/>
    </source>
</evidence>
<sequence length="347" mass="36540">MSFVFLPRIPSVRPHGYRRCRILTIIGACVTIGAAPAPAPMPPADVAALEALRAADLRLGAIGYRLATANAPLCTDLAPVPGMIVHAIDQYAVEEQATARKAFGFATGVAVEAVVPGSAAARAGVRANDSIVSVNGRPVPVASGGGHLTTRDAFVALIDSQPADRPLRVVLRGAGPDRAVAIDASPGCRTLFELKVGSSFDAVADGRLVQISSQFLDRFADPQLAVVVAHELSHNILRHHARLEAAKVSRGVFRELGRNGRIFRSTEDDADRLGVHLLRNAGWDPTLAVAFWKGPGSRIDGGIFYSRTHSSAGKRAELIAAEIAALPPGAPIPYRPPVLATRNQPLG</sequence>
<dbReference type="PANTHER" id="PTHR22726:SF1">
    <property type="entry name" value="METALLOENDOPEPTIDASE OMA1, MITOCHONDRIAL"/>
    <property type="match status" value="1"/>
</dbReference>
<dbReference type="InterPro" id="IPR051156">
    <property type="entry name" value="Mito/Outer_Membr_Metalloprot"/>
</dbReference>
<dbReference type="Pfam" id="PF17820">
    <property type="entry name" value="PDZ_6"/>
    <property type="match status" value="1"/>
</dbReference>
<dbReference type="InterPro" id="IPR001478">
    <property type="entry name" value="PDZ"/>
</dbReference>
<dbReference type="Gene3D" id="2.30.42.10">
    <property type="match status" value="1"/>
</dbReference>
<evidence type="ECO:0000313" key="3">
    <source>
        <dbReference type="Proteomes" id="UP000248614"/>
    </source>
</evidence>
<accession>A0A2W4ZEV9</accession>
<comment type="caution">
    <text evidence="2">The sequence shown here is derived from an EMBL/GenBank/DDBJ whole genome shotgun (WGS) entry which is preliminary data.</text>
</comment>
<gene>
    <name evidence="2" type="ORF">DI632_05020</name>
</gene>
<dbReference type="PANTHER" id="PTHR22726">
    <property type="entry name" value="METALLOENDOPEPTIDASE OMA1"/>
    <property type="match status" value="1"/>
</dbReference>
<dbReference type="AlphaFoldDB" id="A0A2W4ZEV9"/>
<dbReference type="GO" id="GO:0051603">
    <property type="term" value="P:proteolysis involved in protein catabolic process"/>
    <property type="evidence" value="ECO:0007669"/>
    <property type="project" value="TreeGrafter"/>
</dbReference>
<dbReference type="GO" id="GO:0004222">
    <property type="term" value="F:metalloendopeptidase activity"/>
    <property type="evidence" value="ECO:0007669"/>
    <property type="project" value="TreeGrafter"/>
</dbReference>
<dbReference type="EMBL" id="QFNF01000008">
    <property type="protein sequence ID" value="PZO79182.1"/>
    <property type="molecule type" value="Genomic_DNA"/>
</dbReference>
<protein>
    <submittedName>
        <fullName evidence="2">Peptidase M48 family protein</fullName>
    </submittedName>
</protein>
<dbReference type="InterPro" id="IPR041489">
    <property type="entry name" value="PDZ_6"/>
</dbReference>
<dbReference type="GO" id="GO:0016020">
    <property type="term" value="C:membrane"/>
    <property type="evidence" value="ECO:0007669"/>
    <property type="project" value="TreeGrafter"/>
</dbReference>
<organism evidence="2 3">
    <name type="scientific">Sphingomonas hengshuiensis</name>
    <dbReference type="NCBI Taxonomy" id="1609977"/>
    <lineage>
        <taxon>Bacteria</taxon>
        <taxon>Pseudomonadati</taxon>
        <taxon>Pseudomonadota</taxon>
        <taxon>Alphaproteobacteria</taxon>
        <taxon>Sphingomonadales</taxon>
        <taxon>Sphingomonadaceae</taxon>
        <taxon>Sphingomonas</taxon>
    </lineage>
</organism>
<reference evidence="2 3" key="1">
    <citation type="submission" date="2017-08" db="EMBL/GenBank/DDBJ databases">
        <title>Infants hospitalized years apart are colonized by the same room-sourced microbial strains.</title>
        <authorList>
            <person name="Brooks B."/>
            <person name="Olm M.R."/>
            <person name="Firek B.A."/>
            <person name="Baker R."/>
            <person name="Thomas B.C."/>
            <person name="Morowitz M.J."/>
            <person name="Banfield J.F."/>
        </authorList>
    </citation>
    <scope>NUCLEOTIDE SEQUENCE [LARGE SCALE GENOMIC DNA]</scope>
    <source>
        <strain evidence="2">S2_018_000_R3_110</strain>
    </source>
</reference>
<dbReference type="SUPFAM" id="SSF50156">
    <property type="entry name" value="PDZ domain-like"/>
    <property type="match status" value="1"/>
</dbReference>
<dbReference type="Proteomes" id="UP000248614">
    <property type="component" value="Unassembled WGS sequence"/>
</dbReference>
<proteinExistence type="predicted"/>
<feature type="domain" description="PDZ" evidence="1">
    <location>
        <begin position="92"/>
        <end position="139"/>
    </location>
</feature>